<dbReference type="Gene3D" id="2.40.170.20">
    <property type="entry name" value="TonB-dependent receptor, beta-barrel domain"/>
    <property type="match status" value="1"/>
</dbReference>
<comment type="caution">
    <text evidence="14">The sequence shown here is derived from an EMBL/GenBank/DDBJ whole genome shotgun (WGS) entry which is preliminary data.</text>
</comment>
<dbReference type="SUPFAM" id="SSF56935">
    <property type="entry name" value="Porins"/>
    <property type="match status" value="1"/>
</dbReference>
<keyword evidence="9" id="KW-0798">TonB box</keyword>
<keyword evidence="2 12" id="KW-0813">Transport</keyword>
<keyword evidence="3 12" id="KW-1134">Transmembrane beta strand</keyword>
<keyword evidence="8" id="KW-0406">Ion transport</keyword>
<sequence length="710" mass="78645">MDRAYMDIQPPGATAFQLASMLPGANVATSDPFGISPQTNLSVRGLNGDALGYVLEGMPLNDVAYYGGYPSQFADTENYSEVGLQQGSADLNSPVLNAAGGLMSLHFLDPSFKPGGMASFSYGSYNMRRGFLRLETGEIGHTGVRAFASYSNSHTDNWRGAGHDDRQHVDFKFLKEWGQGNRVSLLGSWNRAITSYYPHATLDQWHSSGIHINQAKRYDPNNAAQGTDYWKLWRDPEETFYIGAPMHFRLSHHFSFDLTPYAQSAYGNFPSGSTLGTTGNYLGTQPVNETLNLPGTQNGTAPIRWDSNQRSYRSGFNAALHARYGWNDIVLGYWYDYTDDNEQQPFTTVQSNGYSGNIWADKSRDRVLLQDGQRLLAGSFHTMSQVNALFLGDHISLFKDRLTFDIGFKEVMLSRWGTNALPGPQHNVTSNSAEPLPRFGMRWSITPRDQLFLNATTNFRAPAVTAYYDTFALTSPDRAGVGTSSLKNEYSISEEIGYRRTGEWITGSVTFFNYNFTNRQVTTQNSTGTMSYSVNAGGQTSRGVDAEIGTRPWHHISPYVSFEYLHATIDNNLPSNGDVLPTKGKTAVRSPHVQAAMGLRYDDGRLFGMITAHYTGKQYATFMNDERMPSYTTADLSMGYRFSNVSILNKPTMRLNFLNITNQHYLSGVSSTQFNAHTTRGIHGSSIAGTSPSYYIGGGFAVLFTASTGF</sequence>
<feature type="domain" description="TonB-dependent receptor-like beta-barrel" evidence="13">
    <location>
        <begin position="183"/>
        <end position="662"/>
    </location>
</feature>
<dbReference type="Pfam" id="PF00593">
    <property type="entry name" value="TonB_dep_Rec_b-barrel"/>
    <property type="match status" value="1"/>
</dbReference>
<evidence type="ECO:0000259" key="13">
    <source>
        <dbReference type="Pfam" id="PF00593"/>
    </source>
</evidence>
<dbReference type="Proteomes" id="UP001062901">
    <property type="component" value="Unassembled WGS sequence"/>
</dbReference>
<dbReference type="PANTHER" id="PTHR32552">
    <property type="entry name" value="FERRICHROME IRON RECEPTOR-RELATED"/>
    <property type="match status" value="1"/>
</dbReference>
<evidence type="ECO:0000313" key="14">
    <source>
        <dbReference type="EMBL" id="GBQ06626.1"/>
    </source>
</evidence>
<proteinExistence type="inferred from homology"/>
<dbReference type="InterPro" id="IPR039426">
    <property type="entry name" value="TonB-dep_rcpt-like"/>
</dbReference>
<keyword evidence="11 12" id="KW-0998">Cell outer membrane</keyword>
<comment type="subcellular location">
    <subcellularLocation>
        <location evidence="1 12">Cell outer membrane</location>
        <topology evidence="1 12">Multi-pass membrane protein</topology>
    </subcellularLocation>
</comment>
<keyword evidence="15" id="KW-1185">Reference proteome</keyword>
<evidence type="ECO:0000256" key="7">
    <source>
        <dbReference type="ARBA" id="ARBA00023004"/>
    </source>
</evidence>
<reference evidence="14" key="1">
    <citation type="submission" date="2013-04" db="EMBL/GenBank/DDBJ databases">
        <title>The genome sequencing project of 58 acetic acid bacteria.</title>
        <authorList>
            <person name="Okamoto-Kainuma A."/>
            <person name="Ishikawa M."/>
            <person name="Umino S."/>
            <person name="Koizumi Y."/>
            <person name="Shiwa Y."/>
            <person name="Yoshikawa H."/>
            <person name="Matsutani M."/>
            <person name="Matsushita K."/>
        </authorList>
    </citation>
    <scope>NUCLEOTIDE SEQUENCE</scope>
    <source>
        <strain evidence="14">DSM 15669</strain>
    </source>
</reference>
<keyword evidence="10 12" id="KW-0472">Membrane</keyword>
<dbReference type="PANTHER" id="PTHR32552:SF89">
    <property type="entry name" value="CATECHOLATE SIDEROPHORE RECEPTOR FIU"/>
    <property type="match status" value="1"/>
</dbReference>
<keyword evidence="14" id="KW-0675">Receptor</keyword>
<evidence type="ECO:0000256" key="5">
    <source>
        <dbReference type="ARBA" id="ARBA00022692"/>
    </source>
</evidence>
<organism evidence="14 15">
    <name type="scientific">Saccharibacter floricola DSM 15669</name>
    <dbReference type="NCBI Taxonomy" id="1123227"/>
    <lineage>
        <taxon>Bacteria</taxon>
        <taxon>Pseudomonadati</taxon>
        <taxon>Pseudomonadota</taxon>
        <taxon>Alphaproteobacteria</taxon>
        <taxon>Acetobacterales</taxon>
        <taxon>Acetobacteraceae</taxon>
        <taxon>Saccharibacter</taxon>
    </lineage>
</organism>
<dbReference type="InterPro" id="IPR036942">
    <property type="entry name" value="Beta-barrel_TonB_sf"/>
</dbReference>
<dbReference type="PROSITE" id="PS52016">
    <property type="entry name" value="TONB_DEPENDENT_REC_3"/>
    <property type="match status" value="1"/>
</dbReference>
<evidence type="ECO:0000256" key="2">
    <source>
        <dbReference type="ARBA" id="ARBA00022448"/>
    </source>
</evidence>
<evidence type="ECO:0000256" key="1">
    <source>
        <dbReference type="ARBA" id="ARBA00004571"/>
    </source>
</evidence>
<evidence type="ECO:0000256" key="6">
    <source>
        <dbReference type="ARBA" id="ARBA00022729"/>
    </source>
</evidence>
<dbReference type="InterPro" id="IPR000531">
    <property type="entry name" value="Beta-barrel_TonB"/>
</dbReference>
<evidence type="ECO:0000256" key="8">
    <source>
        <dbReference type="ARBA" id="ARBA00023065"/>
    </source>
</evidence>
<evidence type="ECO:0000256" key="10">
    <source>
        <dbReference type="ARBA" id="ARBA00023136"/>
    </source>
</evidence>
<evidence type="ECO:0000256" key="11">
    <source>
        <dbReference type="ARBA" id="ARBA00023237"/>
    </source>
</evidence>
<keyword evidence="7" id="KW-0408">Iron</keyword>
<evidence type="ECO:0000256" key="12">
    <source>
        <dbReference type="PROSITE-ProRule" id="PRU01360"/>
    </source>
</evidence>
<dbReference type="EMBL" id="BAQD01000014">
    <property type="protein sequence ID" value="GBQ06626.1"/>
    <property type="molecule type" value="Genomic_DNA"/>
</dbReference>
<keyword evidence="4" id="KW-0410">Iron transport</keyword>
<protein>
    <submittedName>
        <fullName evidence="14">TonB-dependent receptor</fullName>
    </submittedName>
</protein>
<evidence type="ECO:0000256" key="4">
    <source>
        <dbReference type="ARBA" id="ARBA00022496"/>
    </source>
</evidence>
<keyword evidence="5 12" id="KW-0812">Transmembrane</keyword>
<comment type="similarity">
    <text evidence="12">Belongs to the TonB-dependent receptor family.</text>
</comment>
<name>A0ABQ0NZ00_9PROT</name>
<evidence type="ECO:0000313" key="15">
    <source>
        <dbReference type="Proteomes" id="UP001062901"/>
    </source>
</evidence>
<evidence type="ECO:0000256" key="3">
    <source>
        <dbReference type="ARBA" id="ARBA00022452"/>
    </source>
</evidence>
<evidence type="ECO:0000256" key="9">
    <source>
        <dbReference type="ARBA" id="ARBA00023077"/>
    </source>
</evidence>
<accession>A0ABQ0NZ00</accession>
<gene>
    <name evidence="14" type="ORF">AA15669_1018</name>
</gene>
<keyword evidence="6" id="KW-0732">Signal</keyword>